<dbReference type="AlphaFoldDB" id="A0A423SPW0"/>
<evidence type="ECO:0000256" key="8">
    <source>
        <dbReference type="ARBA" id="ARBA00023049"/>
    </source>
</evidence>
<comment type="cofactor">
    <cofactor evidence="1">
        <name>Zn(2+)</name>
        <dbReference type="ChEBI" id="CHEBI:29105"/>
    </cofactor>
</comment>
<keyword evidence="8" id="KW-0482">Metalloprotease</keyword>
<reference evidence="11 12" key="2">
    <citation type="submission" date="2019-01" db="EMBL/GenBank/DDBJ databases">
        <title>The decoding of complex shrimp genome reveals the adaptation for benthos swimmer, frequently molting mechanism and breeding impact on genome.</title>
        <authorList>
            <person name="Sun Y."/>
            <person name="Gao Y."/>
            <person name="Yu Y."/>
        </authorList>
    </citation>
    <scope>NUCLEOTIDE SEQUENCE [LARGE SCALE GENOMIC DNA]</scope>
    <source>
        <tissue evidence="11">Muscle</tissue>
    </source>
</reference>
<dbReference type="PANTHER" id="PTHR12947:SF13">
    <property type="entry name" value="FI19924P1"/>
    <property type="match status" value="1"/>
</dbReference>
<dbReference type="GO" id="GO:0016020">
    <property type="term" value="C:membrane"/>
    <property type="evidence" value="ECO:0007669"/>
    <property type="project" value="TreeGrafter"/>
</dbReference>
<keyword evidence="5" id="KW-0833">Ubl conjugation pathway</keyword>
<evidence type="ECO:0000256" key="4">
    <source>
        <dbReference type="ARBA" id="ARBA00022723"/>
    </source>
</evidence>
<dbReference type="SUPFAM" id="SSF140856">
    <property type="entry name" value="USP8 N-terminal domain-like"/>
    <property type="match status" value="1"/>
</dbReference>
<proteinExistence type="inferred from homology"/>
<evidence type="ECO:0000313" key="12">
    <source>
        <dbReference type="Proteomes" id="UP000283509"/>
    </source>
</evidence>
<dbReference type="InterPro" id="IPR037518">
    <property type="entry name" value="MPN"/>
</dbReference>
<evidence type="ECO:0000256" key="2">
    <source>
        <dbReference type="ARBA" id="ARBA00010981"/>
    </source>
</evidence>
<feature type="region of interest" description="Disordered" evidence="9">
    <location>
        <begin position="260"/>
        <end position="305"/>
    </location>
</feature>
<dbReference type="Proteomes" id="UP000283509">
    <property type="component" value="Unassembled WGS sequence"/>
</dbReference>
<dbReference type="EMBL" id="QCYY01002965">
    <property type="protein sequence ID" value="ROT66265.1"/>
    <property type="molecule type" value="Genomic_DNA"/>
</dbReference>
<keyword evidence="4" id="KW-0479">Metal-binding</keyword>
<dbReference type="GO" id="GO:0061578">
    <property type="term" value="F:K63-linked deubiquitinase activity"/>
    <property type="evidence" value="ECO:0007669"/>
    <property type="project" value="InterPro"/>
</dbReference>
<feature type="region of interest" description="Disordered" evidence="9">
    <location>
        <begin position="186"/>
        <end position="217"/>
    </location>
</feature>
<dbReference type="Pfam" id="PF01398">
    <property type="entry name" value="JAB"/>
    <property type="match status" value="1"/>
</dbReference>
<evidence type="ECO:0000256" key="6">
    <source>
        <dbReference type="ARBA" id="ARBA00022801"/>
    </source>
</evidence>
<dbReference type="FunFam" id="3.40.140.10:FF:000010">
    <property type="entry name" value="AMSH-like protease isoform X1"/>
    <property type="match status" value="1"/>
</dbReference>
<dbReference type="CDD" id="cd08066">
    <property type="entry name" value="MPN_AMSH_like"/>
    <property type="match status" value="1"/>
</dbReference>
<dbReference type="GO" id="GO:0070536">
    <property type="term" value="P:protein K63-linked deubiquitination"/>
    <property type="evidence" value="ECO:0007669"/>
    <property type="project" value="InterPro"/>
</dbReference>
<protein>
    <submittedName>
        <fullName evidence="11">STAM-binding protein-like</fullName>
    </submittedName>
</protein>
<comment type="caution">
    <text evidence="11">The sequence shown here is derived from an EMBL/GenBank/DDBJ whole genome shotgun (WGS) entry which is preliminary data.</text>
</comment>
<dbReference type="GO" id="GO:0006508">
    <property type="term" value="P:proteolysis"/>
    <property type="evidence" value="ECO:0007669"/>
    <property type="project" value="UniProtKB-KW"/>
</dbReference>
<feature type="compositionally biased region" description="Low complexity" evidence="9">
    <location>
        <begin position="296"/>
        <end position="305"/>
    </location>
</feature>
<keyword evidence="3" id="KW-0645">Protease</keyword>
<evidence type="ECO:0000313" key="11">
    <source>
        <dbReference type="EMBL" id="ROT66265.1"/>
    </source>
</evidence>
<keyword evidence="12" id="KW-1185">Reference proteome</keyword>
<evidence type="ECO:0000256" key="7">
    <source>
        <dbReference type="ARBA" id="ARBA00022833"/>
    </source>
</evidence>
<evidence type="ECO:0000256" key="3">
    <source>
        <dbReference type="ARBA" id="ARBA00022670"/>
    </source>
</evidence>
<dbReference type="PANTHER" id="PTHR12947">
    <property type="entry name" value="AMSH-LIKE PROTEASE"/>
    <property type="match status" value="1"/>
</dbReference>
<dbReference type="InterPro" id="IPR000555">
    <property type="entry name" value="JAMM/MPN+_dom"/>
</dbReference>
<dbReference type="Gene3D" id="3.40.140.10">
    <property type="entry name" value="Cytidine Deaminase, domain 2"/>
    <property type="match status" value="1"/>
</dbReference>
<gene>
    <name evidence="11" type="ORF">C7M84_015727</name>
</gene>
<dbReference type="OrthoDB" id="3640at2759"/>
<dbReference type="STRING" id="6689.A0A423SPW0"/>
<dbReference type="PROSITE" id="PS50249">
    <property type="entry name" value="MPN"/>
    <property type="match status" value="1"/>
</dbReference>
<reference evidence="11 12" key="1">
    <citation type="submission" date="2018-04" db="EMBL/GenBank/DDBJ databases">
        <authorList>
            <person name="Zhang X."/>
            <person name="Yuan J."/>
            <person name="Li F."/>
            <person name="Xiang J."/>
        </authorList>
    </citation>
    <scope>NUCLEOTIDE SEQUENCE [LARGE SCALE GENOMIC DNA]</scope>
    <source>
        <tissue evidence="11">Muscle</tissue>
    </source>
</reference>
<dbReference type="GO" id="GO:0140492">
    <property type="term" value="F:metal-dependent deubiquitinase activity"/>
    <property type="evidence" value="ECO:0007669"/>
    <property type="project" value="InterPro"/>
</dbReference>
<dbReference type="SUPFAM" id="SSF102712">
    <property type="entry name" value="JAB1/MPN domain"/>
    <property type="match status" value="1"/>
</dbReference>
<evidence type="ECO:0000256" key="5">
    <source>
        <dbReference type="ARBA" id="ARBA00022786"/>
    </source>
</evidence>
<evidence type="ECO:0000259" key="10">
    <source>
        <dbReference type="PROSITE" id="PS50249"/>
    </source>
</evidence>
<dbReference type="Gene3D" id="1.20.58.80">
    <property type="entry name" value="Phosphotransferase system, lactose/cellobiose-type IIA subunit"/>
    <property type="match status" value="1"/>
</dbReference>
<accession>A0A423SPW0</accession>
<evidence type="ECO:0000256" key="1">
    <source>
        <dbReference type="ARBA" id="ARBA00001947"/>
    </source>
</evidence>
<dbReference type="GO" id="GO:0005768">
    <property type="term" value="C:endosome"/>
    <property type="evidence" value="ECO:0007669"/>
    <property type="project" value="TreeGrafter"/>
</dbReference>
<dbReference type="GO" id="GO:0046872">
    <property type="term" value="F:metal ion binding"/>
    <property type="evidence" value="ECO:0007669"/>
    <property type="project" value="UniProtKB-KW"/>
</dbReference>
<dbReference type="InterPro" id="IPR015063">
    <property type="entry name" value="USP8_dimer"/>
</dbReference>
<dbReference type="Pfam" id="PF08969">
    <property type="entry name" value="USP8_dimer"/>
    <property type="match status" value="1"/>
</dbReference>
<keyword evidence="6" id="KW-0378">Hydrolase</keyword>
<name>A0A423SPW0_PENVA</name>
<feature type="domain" description="MPN" evidence="10">
    <location>
        <begin position="311"/>
        <end position="450"/>
    </location>
</feature>
<dbReference type="InterPro" id="IPR044098">
    <property type="entry name" value="STAMBP/STALP-like_MPN"/>
</dbReference>
<evidence type="ECO:0000256" key="9">
    <source>
        <dbReference type="SAM" id="MobiDB-lite"/>
    </source>
</evidence>
<keyword evidence="7" id="KW-0862">Zinc</keyword>
<dbReference type="SMART" id="SM00232">
    <property type="entry name" value="JAB_MPN"/>
    <property type="match status" value="1"/>
</dbReference>
<comment type="similarity">
    <text evidence="2">Belongs to the peptidase M67C family.</text>
</comment>
<sequence length="481" mass="54702">MCIHLALCDICDTSLLKSSNMIRPPFPLRDGILLVDSVSPDYSCHCVISSKMSHRESSHLEPAARIKLLCSQGESIVVDPNIPLRRYYRSGLEMVRMANVYTEEGSYENAFILYMKFMTLFLEKIVSHPEFSGHSSVDKTNNAKKLKEILPKAEQLKARLTEKYQREYSIIVKEQKLQEERIKQKQQEEQRIAKEEEERRRRQHEEEKQRRKEIAEEEQRIRDIQSFHHNHPKTAWGDSPPAYDAVESLAYPTSELTIDDYGQDKRVTNTSSLPSVPSRDLKPVAPAVPTVDRSSKPTSLLSTKSGGLRGVVVPEELMSKFMALAESNTLRNVETCGVLAGRLAQNQLVVTHLLVPKQCGTSDSCTTQQEEELFDYQDKLDLITIGWIHTHPTQTAFLSSVDLHTHCSYQLMMPEAVAIVCAPKYDETGYFTLTPNHGLSFIANCQENGFHPHPKEPPLFQTAEHVKLEKNSSIKVIDLRN</sequence>
<organism evidence="11 12">
    <name type="scientific">Penaeus vannamei</name>
    <name type="common">Whiteleg shrimp</name>
    <name type="synonym">Litopenaeus vannamei</name>
    <dbReference type="NCBI Taxonomy" id="6689"/>
    <lineage>
        <taxon>Eukaryota</taxon>
        <taxon>Metazoa</taxon>
        <taxon>Ecdysozoa</taxon>
        <taxon>Arthropoda</taxon>
        <taxon>Crustacea</taxon>
        <taxon>Multicrustacea</taxon>
        <taxon>Malacostraca</taxon>
        <taxon>Eumalacostraca</taxon>
        <taxon>Eucarida</taxon>
        <taxon>Decapoda</taxon>
        <taxon>Dendrobranchiata</taxon>
        <taxon>Penaeoidea</taxon>
        <taxon>Penaeidae</taxon>
        <taxon>Penaeus</taxon>
    </lineage>
</organism>